<gene>
    <name evidence="1" type="ORF">ACFSNC_01740</name>
</gene>
<protein>
    <submittedName>
        <fullName evidence="1">Uncharacterized protein</fullName>
    </submittedName>
</protein>
<comment type="caution">
    <text evidence="1">The sequence shown here is derived from an EMBL/GenBank/DDBJ whole genome shotgun (WGS) entry which is preliminary data.</text>
</comment>
<accession>A0ABW4YSP4</accession>
<organism evidence="1 2">
    <name type="scientific">Ancylobacter oerskovii</name>
    <dbReference type="NCBI Taxonomy" id="459519"/>
    <lineage>
        <taxon>Bacteria</taxon>
        <taxon>Pseudomonadati</taxon>
        <taxon>Pseudomonadota</taxon>
        <taxon>Alphaproteobacteria</taxon>
        <taxon>Hyphomicrobiales</taxon>
        <taxon>Xanthobacteraceae</taxon>
        <taxon>Ancylobacter</taxon>
    </lineage>
</organism>
<reference evidence="2" key="1">
    <citation type="journal article" date="2019" name="Int. J. Syst. Evol. Microbiol.">
        <title>The Global Catalogue of Microorganisms (GCM) 10K type strain sequencing project: providing services to taxonomists for standard genome sequencing and annotation.</title>
        <authorList>
            <consortium name="The Broad Institute Genomics Platform"/>
            <consortium name="The Broad Institute Genome Sequencing Center for Infectious Disease"/>
            <person name="Wu L."/>
            <person name="Ma J."/>
        </authorList>
    </citation>
    <scope>NUCLEOTIDE SEQUENCE [LARGE SCALE GENOMIC DNA]</scope>
    <source>
        <strain evidence="2">CCM 7435</strain>
    </source>
</reference>
<proteinExistence type="predicted"/>
<dbReference type="EMBL" id="JBHUHD010000001">
    <property type="protein sequence ID" value="MFD2139114.1"/>
    <property type="molecule type" value="Genomic_DNA"/>
</dbReference>
<dbReference type="RefSeq" id="WP_213354595.1">
    <property type="nucleotide sequence ID" value="NZ_JAHBGB010000041.1"/>
</dbReference>
<evidence type="ECO:0000313" key="2">
    <source>
        <dbReference type="Proteomes" id="UP001597299"/>
    </source>
</evidence>
<evidence type="ECO:0000313" key="1">
    <source>
        <dbReference type="EMBL" id="MFD2139114.1"/>
    </source>
</evidence>
<sequence length="255" mass="27312">MQLWRVPDPQIFDEVPEWRMDLHLARGGAGGEVYLVIGGLVAVKAEELGTPVEPVEGMAYFRSPWLHSDCPRRLELFEEWLDYLWPVPKLAPVRSMGSLPMLELQGAAAPASRLPEALSAPAVLAGALLPSQESVATLPFATRSGATTIVHRWEAFPASRRCRAGGSLIAPNSFAAPELERPFVPSGFAAVARQRSPSPLPACFLYTLEPSAASVMECGVPVLASAPAGGGVELRFPHRTPTRAPIAEPAVLPPL</sequence>
<name>A0ABW4YSP4_9HYPH</name>
<dbReference type="Proteomes" id="UP001597299">
    <property type="component" value="Unassembled WGS sequence"/>
</dbReference>
<keyword evidence="2" id="KW-1185">Reference proteome</keyword>